<dbReference type="Pfam" id="PF03358">
    <property type="entry name" value="FMN_red"/>
    <property type="match status" value="1"/>
</dbReference>
<dbReference type="GO" id="GO:0005829">
    <property type="term" value="C:cytosol"/>
    <property type="evidence" value="ECO:0007669"/>
    <property type="project" value="TreeGrafter"/>
</dbReference>
<feature type="domain" description="NADPH-dependent FMN reductase-like" evidence="1">
    <location>
        <begin position="6"/>
        <end position="151"/>
    </location>
</feature>
<dbReference type="PANTHER" id="PTHR30543:SF21">
    <property type="entry name" value="NAD(P)H-DEPENDENT FMN REDUCTASE LOT6"/>
    <property type="match status" value="1"/>
</dbReference>
<dbReference type="PANTHER" id="PTHR30543">
    <property type="entry name" value="CHROMATE REDUCTASE"/>
    <property type="match status" value="1"/>
</dbReference>
<dbReference type="SUPFAM" id="SSF52218">
    <property type="entry name" value="Flavoproteins"/>
    <property type="match status" value="1"/>
</dbReference>
<gene>
    <name evidence="2" type="ORF">SAMN05421688_0038</name>
</gene>
<dbReference type="GO" id="GO:0010181">
    <property type="term" value="F:FMN binding"/>
    <property type="evidence" value="ECO:0007669"/>
    <property type="project" value="TreeGrafter"/>
</dbReference>
<dbReference type="OrthoDB" id="9812295at2"/>
<accession>A0A1I0UY43</accession>
<evidence type="ECO:0000313" key="3">
    <source>
        <dbReference type="Proteomes" id="UP000198796"/>
    </source>
</evidence>
<organism evidence="2 3">
    <name type="scientific">Poseidonocella pacifica</name>
    <dbReference type="NCBI Taxonomy" id="871651"/>
    <lineage>
        <taxon>Bacteria</taxon>
        <taxon>Pseudomonadati</taxon>
        <taxon>Pseudomonadota</taxon>
        <taxon>Alphaproteobacteria</taxon>
        <taxon>Rhodobacterales</taxon>
        <taxon>Roseobacteraceae</taxon>
        <taxon>Poseidonocella</taxon>
    </lineage>
</organism>
<dbReference type="STRING" id="871651.SAMN05421688_0038"/>
<dbReference type="Gene3D" id="3.40.50.360">
    <property type="match status" value="1"/>
</dbReference>
<evidence type="ECO:0000313" key="2">
    <source>
        <dbReference type="EMBL" id="SFA68803.1"/>
    </source>
</evidence>
<dbReference type="InterPro" id="IPR029039">
    <property type="entry name" value="Flavoprotein-like_sf"/>
</dbReference>
<proteinExistence type="predicted"/>
<dbReference type="EMBL" id="FOJU01000001">
    <property type="protein sequence ID" value="SFA68803.1"/>
    <property type="molecule type" value="Genomic_DNA"/>
</dbReference>
<reference evidence="2 3" key="1">
    <citation type="submission" date="2016-10" db="EMBL/GenBank/DDBJ databases">
        <authorList>
            <person name="de Groot N.N."/>
        </authorList>
    </citation>
    <scope>NUCLEOTIDE SEQUENCE [LARGE SCALE GENOMIC DNA]</scope>
    <source>
        <strain evidence="2 3">DSM 29316</strain>
    </source>
</reference>
<sequence length="192" mass="20946">MSITQKVLVFAGSNSTQSINQKLAIHASEVLKETSDMPVEIDVLDLNDYEMPIYSPERQAEGIPQLAYEFQAKIAASDALIISLAEYNGSYAAAFKNIFDWCSRIDKTVFQQKPMLLMATSPGPNGARNVHGAAMSGFPFYGGNIVSNFQFGPFGKHFDVETGSLSSPDLRTELLSAVEELQTALAKREEAA</sequence>
<dbReference type="GO" id="GO:0016491">
    <property type="term" value="F:oxidoreductase activity"/>
    <property type="evidence" value="ECO:0007669"/>
    <property type="project" value="InterPro"/>
</dbReference>
<keyword evidence="3" id="KW-1185">Reference proteome</keyword>
<dbReference type="AlphaFoldDB" id="A0A1I0UY43"/>
<dbReference type="Proteomes" id="UP000198796">
    <property type="component" value="Unassembled WGS sequence"/>
</dbReference>
<protein>
    <submittedName>
        <fullName evidence="2">NAD(P)H-dependent FMN reductase</fullName>
    </submittedName>
</protein>
<dbReference type="InterPro" id="IPR050712">
    <property type="entry name" value="NAD(P)H-dep_reductase"/>
</dbReference>
<name>A0A1I0UY43_9RHOB</name>
<evidence type="ECO:0000259" key="1">
    <source>
        <dbReference type="Pfam" id="PF03358"/>
    </source>
</evidence>
<dbReference type="InterPro" id="IPR005025">
    <property type="entry name" value="FMN_Rdtase-like_dom"/>
</dbReference>